<proteinExistence type="predicted"/>
<dbReference type="PIRSF" id="PIRSF000705">
    <property type="entry name" value="DNK"/>
    <property type="match status" value="1"/>
</dbReference>
<gene>
    <name evidence="2" type="ORF">SADO_01700</name>
</gene>
<feature type="domain" description="Deoxynucleoside kinase" evidence="1">
    <location>
        <begin position="7"/>
        <end position="196"/>
    </location>
</feature>
<keyword evidence="3" id="KW-1185">Reference proteome</keyword>
<dbReference type="SUPFAM" id="SSF52540">
    <property type="entry name" value="P-loop containing nucleoside triphosphate hydrolases"/>
    <property type="match status" value="1"/>
</dbReference>
<dbReference type="InterPro" id="IPR027417">
    <property type="entry name" value="P-loop_NTPase"/>
</dbReference>
<evidence type="ECO:0000259" key="1">
    <source>
        <dbReference type="Pfam" id="PF01712"/>
    </source>
</evidence>
<dbReference type="InterPro" id="IPR002624">
    <property type="entry name" value="DCK/DGK"/>
</dbReference>
<dbReference type="Proteomes" id="UP001460888">
    <property type="component" value="Unassembled WGS sequence"/>
</dbReference>
<dbReference type="GO" id="GO:0016301">
    <property type="term" value="F:kinase activity"/>
    <property type="evidence" value="ECO:0007669"/>
    <property type="project" value="UniProtKB-KW"/>
</dbReference>
<protein>
    <submittedName>
        <fullName evidence="2">Deoxynucleoside kinase</fullName>
    </submittedName>
</protein>
<evidence type="ECO:0000313" key="3">
    <source>
        <dbReference type="Proteomes" id="UP001460888"/>
    </source>
</evidence>
<dbReference type="InterPro" id="IPR031314">
    <property type="entry name" value="DNK_dom"/>
</dbReference>
<dbReference type="Gene3D" id="3.40.50.300">
    <property type="entry name" value="P-loop containing nucleotide triphosphate hydrolases"/>
    <property type="match status" value="1"/>
</dbReference>
<dbReference type="PANTHER" id="PTHR10513">
    <property type="entry name" value="DEOXYNUCLEOSIDE KINASE"/>
    <property type="match status" value="1"/>
</dbReference>
<dbReference type="PANTHER" id="PTHR10513:SF46">
    <property type="entry name" value="DEOXYGUANOSINE KINASE"/>
    <property type="match status" value="1"/>
</dbReference>
<reference evidence="2 3" key="1">
    <citation type="submission" date="2013-03" db="EMBL/GenBank/DDBJ databases">
        <title>Salinisphaera dokdonensis CL-ES53 Genome Sequencing.</title>
        <authorList>
            <person name="Li C."/>
            <person name="Lai Q."/>
            <person name="Shao Z."/>
        </authorList>
    </citation>
    <scope>NUCLEOTIDE SEQUENCE [LARGE SCALE GENOMIC DNA]</scope>
    <source>
        <strain evidence="2 3">CL-ES53</strain>
    </source>
</reference>
<dbReference type="Pfam" id="PF01712">
    <property type="entry name" value="dNK"/>
    <property type="match status" value="1"/>
</dbReference>
<dbReference type="CDD" id="cd01673">
    <property type="entry name" value="dNK"/>
    <property type="match status" value="1"/>
</dbReference>
<sequence>MKAGAYIAIEGPIGVGKSTLAQRLAATLGAQELPEAPEDNPFLAAFYDNPTANALAAQLSFLLQRARQIDALRQADLFDGGCVADFMFDKDPLFARLTLSGPELALYEDIYARLSWQAPTPDCVIYLDAPVDVLMRRIAQRDRAAERPLTADYLASVVGAYREFFATFDTTRLIRVDAAGLDLVGGDRDYNALVAALDSDDREVVLDATPS</sequence>
<evidence type="ECO:0000313" key="2">
    <source>
        <dbReference type="EMBL" id="MES1927929.1"/>
    </source>
</evidence>
<accession>A0ABV2AWB7</accession>
<dbReference type="RefSeq" id="WP_353108700.1">
    <property type="nucleotide sequence ID" value="NZ_APND01000001.1"/>
</dbReference>
<keyword evidence="2" id="KW-0418">Kinase</keyword>
<dbReference type="InterPro" id="IPR050566">
    <property type="entry name" value="Deoxyribonucleoside_kinase"/>
</dbReference>
<keyword evidence="2" id="KW-0808">Transferase</keyword>
<organism evidence="2 3">
    <name type="scientific">Salinisphaera dokdonensis CL-ES53</name>
    <dbReference type="NCBI Taxonomy" id="1304272"/>
    <lineage>
        <taxon>Bacteria</taxon>
        <taxon>Pseudomonadati</taxon>
        <taxon>Pseudomonadota</taxon>
        <taxon>Gammaproteobacteria</taxon>
        <taxon>Salinisphaerales</taxon>
        <taxon>Salinisphaeraceae</taxon>
        <taxon>Salinisphaera</taxon>
    </lineage>
</organism>
<dbReference type="EMBL" id="APND01000001">
    <property type="protein sequence ID" value="MES1927929.1"/>
    <property type="molecule type" value="Genomic_DNA"/>
</dbReference>
<comment type="caution">
    <text evidence="2">The sequence shown here is derived from an EMBL/GenBank/DDBJ whole genome shotgun (WGS) entry which is preliminary data.</text>
</comment>
<name>A0ABV2AWB7_9GAMM</name>